<comment type="caution">
    <text evidence="7">The sequence shown here is derived from an EMBL/GenBank/DDBJ whole genome shotgun (WGS) entry which is preliminary data.</text>
</comment>
<dbReference type="Proteomes" id="UP000309676">
    <property type="component" value="Unassembled WGS sequence"/>
</dbReference>
<keyword evidence="6" id="KW-0808">Transferase</keyword>
<feature type="transmembrane region" description="Helical" evidence="6">
    <location>
        <begin position="5"/>
        <end position="24"/>
    </location>
</feature>
<dbReference type="GO" id="GO:0046677">
    <property type="term" value="P:response to antibiotic"/>
    <property type="evidence" value="ECO:0007669"/>
    <property type="project" value="UniProtKB-KW"/>
</dbReference>
<accession>A0A5R9G4T3</accession>
<evidence type="ECO:0000256" key="2">
    <source>
        <dbReference type="ARBA" id="ARBA00022475"/>
    </source>
</evidence>
<evidence type="ECO:0000256" key="1">
    <source>
        <dbReference type="ARBA" id="ARBA00004651"/>
    </source>
</evidence>
<keyword evidence="3 6" id="KW-0812">Transmembrane</keyword>
<feature type="transmembrane region" description="Helical" evidence="6">
    <location>
        <begin position="287"/>
        <end position="305"/>
    </location>
</feature>
<dbReference type="EC" id="2.3.2.3" evidence="6"/>
<dbReference type="PANTHER" id="PTHR39087">
    <property type="entry name" value="UPF0104 MEMBRANE PROTEIN MJ1595"/>
    <property type="match status" value="1"/>
</dbReference>
<keyword evidence="8" id="KW-1185">Reference proteome</keyword>
<name>A0A5R9G4T3_9BACL</name>
<evidence type="ECO:0000256" key="5">
    <source>
        <dbReference type="ARBA" id="ARBA00023136"/>
    </source>
</evidence>
<comment type="similarity">
    <text evidence="6">Belongs to the LPG synthase family.</text>
</comment>
<comment type="catalytic activity">
    <reaction evidence="6">
        <text>L-lysyl-tRNA(Lys) + a 1,2-diacyl-sn-glycero-3-phospho-(1'-sn-glycerol) = a 1,2-diacyl-sn-glycero-3-phospho-1'-(3'-O-L-lysyl)-sn-glycerol + tRNA(Lys)</text>
        <dbReference type="Rhea" id="RHEA:10668"/>
        <dbReference type="Rhea" id="RHEA-COMP:9696"/>
        <dbReference type="Rhea" id="RHEA-COMP:9697"/>
        <dbReference type="ChEBI" id="CHEBI:64716"/>
        <dbReference type="ChEBI" id="CHEBI:75792"/>
        <dbReference type="ChEBI" id="CHEBI:78442"/>
        <dbReference type="ChEBI" id="CHEBI:78529"/>
        <dbReference type="EC" id="2.3.2.3"/>
    </reaction>
</comment>
<dbReference type="GO" id="GO:0050071">
    <property type="term" value="F:phosphatidylglycerol lysyltransferase activity"/>
    <property type="evidence" value="ECO:0007669"/>
    <property type="project" value="UniProtKB-EC"/>
</dbReference>
<dbReference type="AlphaFoldDB" id="A0A5R9G4T3"/>
<feature type="transmembrane region" description="Helical" evidence="6">
    <location>
        <begin position="151"/>
        <end position="169"/>
    </location>
</feature>
<comment type="function">
    <text evidence="6">Catalyzes the transfer of a lysyl group from L-lysyl-tRNA(Lys) to membrane-bound phosphatidylglycerol (PG), which produces lysylphosphatidylglycerol (LPG), a major component of the bacterial membrane with a positive net charge. LPG synthesis contributes to bacterial virulence as it is involved in the resistance mechanism against cationic antimicrobial peptides (CAMP) produces by the host's immune system (defensins, cathelicidins) and by the competing microorganisms.</text>
</comment>
<gene>
    <name evidence="6" type="primary">mprF</name>
    <name evidence="7" type="ORF">FE782_14785</name>
</gene>
<comment type="subcellular location">
    <subcellularLocation>
        <location evidence="1 6">Cell membrane</location>
        <topology evidence="1 6">Multi-pass membrane protein</topology>
    </subcellularLocation>
</comment>
<evidence type="ECO:0000256" key="4">
    <source>
        <dbReference type="ARBA" id="ARBA00022989"/>
    </source>
</evidence>
<sequence length="322" mass="33914">MKIRILLRIFQAALVAAFAWLLWAHLDPKLLSDGWRALSARPELLLAMTAAYAAAFGLRAVAWRLYLPKAMRPRLSLVYHGLIYSLLLNHVLPVKAGDVARVGVLWRRGGVPGALALQSVAAMRALDLAALALFAAAGAPLLLGAGAATPAYVTAAAVLAVAAAGALALRRARKLPWPAARRQAAYAREALRGRRGAAIAALVLASWALEAAVVWGVASAVAAGTGALAPFEALWANAFTIAGGPAYVGPGGIGGYESAMSYALARAGLSASDAFAVALLSHGYKFAFSYAAGLLTMLLLPIRLPEWREWFARRKETDPWTE</sequence>
<keyword evidence="4 6" id="KW-1133">Transmembrane helix</keyword>
<evidence type="ECO:0000313" key="8">
    <source>
        <dbReference type="Proteomes" id="UP000309676"/>
    </source>
</evidence>
<dbReference type="Pfam" id="PF03706">
    <property type="entry name" value="LPG_synthase_TM"/>
    <property type="match status" value="1"/>
</dbReference>
<evidence type="ECO:0000256" key="3">
    <source>
        <dbReference type="ARBA" id="ARBA00022692"/>
    </source>
</evidence>
<feature type="transmembrane region" description="Helical" evidence="6">
    <location>
        <begin position="197"/>
        <end position="222"/>
    </location>
</feature>
<keyword evidence="6" id="KW-0046">Antibiotic resistance</keyword>
<dbReference type="GO" id="GO:0005886">
    <property type="term" value="C:plasma membrane"/>
    <property type="evidence" value="ECO:0007669"/>
    <property type="project" value="UniProtKB-SubCell"/>
</dbReference>
<dbReference type="InterPro" id="IPR022791">
    <property type="entry name" value="L-PG_synthase/AglD"/>
</dbReference>
<dbReference type="GO" id="GO:0006629">
    <property type="term" value="P:lipid metabolic process"/>
    <property type="evidence" value="ECO:0007669"/>
    <property type="project" value="UniProtKB-KW"/>
</dbReference>
<proteinExistence type="inferred from homology"/>
<feature type="transmembrane region" description="Helical" evidence="6">
    <location>
        <begin position="44"/>
        <end position="67"/>
    </location>
</feature>
<organism evidence="7 8">
    <name type="scientific">Paenibacillus antri</name>
    <dbReference type="NCBI Taxonomy" id="2582848"/>
    <lineage>
        <taxon>Bacteria</taxon>
        <taxon>Bacillati</taxon>
        <taxon>Bacillota</taxon>
        <taxon>Bacilli</taxon>
        <taxon>Bacillales</taxon>
        <taxon>Paenibacillaceae</taxon>
        <taxon>Paenibacillus</taxon>
    </lineage>
</organism>
<feature type="transmembrane region" description="Helical" evidence="6">
    <location>
        <begin position="263"/>
        <end position="281"/>
    </location>
</feature>
<evidence type="ECO:0000256" key="6">
    <source>
        <dbReference type="RuleBase" id="RU363042"/>
    </source>
</evidence>
<dbReference type="PANTHER" id="PTHR39087:SF2">
    <property type="entry name" value="UPF0104 MEMBRANE PROTEIN MJ1595"/>
    <property type="match status" value="1"/>
</dbReference>
<reference evidence="7 8" key="1">
    <citation type="submission" date="2019-05" db="EMBL/GenBank/DDBJ databases">
        <authorList>
            <person name="Narsing Rao M.P."/>
            <person name="Li W.J."/>
        </authorList>
    </citation>
    <scope>NUCLEOTIDE SEQUENCE [LARGE SCALE GENOMIC DNA]</scope>
    <source>
        <strain evidence="7 8">SYSU_K30003</strain>
    </source>
</reference>
<protein>
    <recommendedName>
        <fullName evidence="6">Phosphatidylglycerol lysyltransferase</fullName>
        <ecNumber evidence="6">2.3.2.3</ecNumber>
    </recommendedName>
    <alternativeName>
        <fullName evidence="6">Lysylphosphatidylglycerol synthase</fullName>
    </alternativeName>
</protein>
<dbReference type="OrthoDB" id="2111097at2"/>
<keyword evidence="6" id="KW-0443">Lipid metabolism</keyword>
<feature type="transmembrane region" description="Helical" evidence="6">
    <location>
        <begin position="234"/>
        <end position="256"/>
    </location>
</feature>
<dbReference type="EMBL" id="VCIW01000009">
    <property type="protein sequence ID" value="TLS51377.1"/>
    <property type="molecule type" value="Genomic_DNA"/>
</dbReference>
<evidence type="ECO:0000313" key="7">
    <source>
        <dbReference type="EMBL" id="TLS51377.1"/>
    </source>
</evidence>
<keyword evidence="2" id="KW-1003">Cell membrane</keyword>
<dbReference type="RefSeq" id="WP_138194989.1">
    <property type="nucleotide sequence ID" value="NZ_VCIW01000009.1"/>
</dbReference>
<keyword evidence="5 6" id="KW-0472">Membrane</keyword>